<dbReference type="PANTHER" id="PTHR10815">
    <property type="entry name" value="METHYLATED-DNA--PROTEIN-CYSTEINE METHYLTRANSFERASE"/>
    <property type="match status" value="1"/>
</dbReference>
<dbReference type="Proteomes" id="UP000255102">
    <property type="component" value="Unassembled WGS sequence"/>
</dbReference>
<dbReference type="InterPro" id="IPR001497">
    <property type="entry name" value="MethylDNA_cys_MeTrfase_AS"/>
</dbReference>
<organism evidence="12 14">
    <name type="scientific">Moraxella ovis</name>
    <dbReference type="NCBI Taxonomy" id="29433"/>
    <lineage>
        <taxon>Bacteria</taxon>
        <taxon>Pseudomonadati</taxon>
        <taxon>Pseudomonadota</taxon>
        <taxon>Gammaproteobacteria</taxon>
        <taxon>Moraxellales</taxon>
        <taxon>Moraxellaceae</taxon>
        <taxon>Moraxella</taxon>
    </lineage>
</organism>
<dbReference type="EC" id="2.1.1.63" evidence="3"/>
<reference evidence="12 14" key="2">
    <citation type="submission" date="2018-06" db="EMBL/GenBank/DDBJ databases">
        <authorList>
            <consortium name="Pathogen Informatics"/>
            <person name="Doyle S."/>
        </authorList>
    </citation>
    <scope>NUCLEOTIDE SEQUENCE [LARGE SCALE GENOMIC DNA]</scope>
    <source>
        <strain evidence="12 14">NCTC11227</strain>
    </source>
</reference>
<dbReference type="PANTHER" id="PTHR10815:SF5">
    <property type="entry name" value="METHYLATED-DNA--PROTEIN-CYSTEINE METHYLTRANSFERASE"/>
    <property type="match status" value="1"/>
</dbReference>
<dbReference type="GO" id="GO:0032259">
    <property type="term" value="P:methylation"/>
    <property type="evidence" value="ECO:0007669"/>
    <property type="project" value="UniProtKB-KW"/>
</dbReference>
<dbReference type="InterPro" id="IPR036217">
    <property type="entry name" value="MethylDNA_cys_MeTrfase_DNAb"/>
</dbReference>
<name>A0A378PKP8_9GAMM</name>
<dbReference type="SUPFAM" id="SSF53155">
    <property type="entry name" value="Methylated DNA-protein cysteine methyltransferase domain"/>
    <property type="match status" value="1"/>
</dbReference>
<evidence type="ECO:0000256" key="2">
    <source>
        <dbReference type="ARBA" id="ARBA00008711"/>
    </source>
</evidence>
<evidence type="ECO:0000256" key="3">
    <source>
        <dbReference type="ARBA" id="ARBA00011918"/>
    </source>
</evidence>
<evidence type="ECO:0000256" key="4">
    <source>
        <dbReference type="ARBA" id="ARBA00022603"/>
    </source>
</evidence>
<dbReference type="Pfam" id="PF02870">
    <property type="entry name" value="Methyltransf_1N"/>
    <property type="match status" value="1"/>
</dbReference>
<evidence type="ECO:0000256" key="5">
    <source>
        <dbReference type="ARBA" id="ARBA00022679"/>
    </source>
</evidence>
<dbReference type="RefSeq" id="WP_063513967.1">
    <property type="nucleotide sequence ID" value="NZ_CP011158.1"/>
</dbReference>
<dbReference type="EMBL" id="CP011158">
    <property type="protein sequence ID" value="ANB91394.1"/>
    <property type="molecule type" value="Genomic_DNA"/>
</dbReference>
<dbReference type="Proteomes" id="UP000076765">
    <property type="component" value="Chromosome"/>
</dbReference>
<dbReference type="PROSITE" id="PS00374">
    <property type="entry name" value="MGMT"/>
    <property type="match status" value="1"/>
</dbReference>
<keyword evidence="4 12" id="KW-0489">Methyltransferase</keyword>
<dbReference type="Pfam" id="PF01035">
    <property type="entry name" value="DNA_binding_1"/>
    <property type="match status" value="1"/>
</dbReference>
<dbReference type="GO" id="GO:0003908">
    <property type="term" value="F:methylated-DNA-[protein]-cysteine S-methyltransferase activity"/>
    <property type="evidence" value="ECO:0007669"/>
    <property type="project" value="UniProtKB-EC"/>
</dbReference>
<sequence>MVYLTYGPPFDLPMMVLCVHEGRLCSLHWQNEPTQARFNLSAEPVHLTLQDLNFDGADHVLAHEVTRQLDEYFAGKRRAFDVPLDLSCGTPFQQQVWQALCSIPYNETISYKTLATMIDKPTAYRACANANGKNPISLIVPCHRVIAADGSIGGYTGGIGIKEVLLGVEKGELNYDKSSS</sequence>
<dbReference type="GO" id="GO:0006281">
    <property type="term" value="P:DNA repair"/>
    <property type="evidence" value="ECO:0007669"/>
    <property type="project" value="UniProtKB-KW"/>
</dbReference>
<feature type="domain" description="Methylated-DNA-[protein]-cysteine S-methyltransferase DNA binding" evidence="9">
    <location>
        <begin position="91"/>
        <end position="170"/>
    </location>
</feature>
<dbReference type="STRING" id="29433.MOVS_04695"/>
<dbReference type="InterPro" id="IPR036388">
    <property type="entry name" value="WH-like_DNA-bd_sf"/>
</dbReference>
<evidence type="ECO:0000259" key="10">
    <source>
        <dbReference type="Pfam" id="PF02870"/>
    </source>
</evidence>
<reference evidence="11 13" key="1">
    <citation type="submission" date="2015-04" db="EMBL/GenBank/DDBJ databases">
        <authorList>
            <person name="Calcutt M.J."/>
            <person name="Foecking M.F."/>
        </authorList>
    </citation>
    <scope>NUCLEOTIDE SEQUENCE [LARGE SCALE GENOMIC DNA]</scope>
    <source>
        <strain evidence="11 13">199/55</strain>
    </source>
</reference>
<comment type="catalytic activity">
    <reaction evidence="8">
        <text>a 6-O-methyl-2'-deoxyguanosine in DNA + L-cysteinyl-[protein] = S-methyl-L-cysteinyl-[protein] + a 2'-deoxyguanosine in DNA</text>
        <dbReference type="Rhea" id="RHEA:24000"/>
        <dbReference type="Rhea" id="RHEA-COMP:10131"/>
        <dbReference type="Rhea" id="RHEA-COMP:10132"/>
        <dbReference type="Rhea" id="RHEA-COMP:11367"/>
        <dbReference type="Rhea" id="RHEA-COMP:11368"/>
        <dbReference type="ChEBI" id="CHEBI:29950"/>
        <dbReference type="ChEBI" id="CHEBI:82612"/>
        <dbReference type="ChEBI" id="CHEBI:85445"/>
        <dbReference type="ChEBI" id="CHEBI:85448"/>
        <dbReference type="EC" id="2.1.1.63"/>
    </reaction>
</comment>
<evidence type="ECO:0000313" key="14">
    <source>
        <dbReference type="Proteomes" id="UP000255102"/>
    </source>
</evidence>
<dbReference type="InterPro" id="IPR008332">
    <property type="entry name" value="MethylG_MeTrfase_N"/>
</dbReference>
<dbReference type="KEGG" id="moi:MOVS_04695"/>
<dbReference type="Gene3D" id="3.30.160.70">
    <property type="entry name" value="Methylated DNA-protein cysteine methyltransferase domain"/>
    <property type="match status" value="1"/>
</dbReference>
<evidence type="ECO:0000313" key="13">
    <source>
        <dbReference type="Proteomes" id="UP000076765"/>
    </source>
</evidence>
<protein>
    <recommendedName>
        <fullName evidence="3">methylated-DNA--[protein]-cysteine S-methyltransferase</fullName>
        <ecNumber evidence="3">2.1.1.63</ecNumber>
    </recommendedName>
</protein>
<gene>
    <name evidence="12" type="primary">adaB</name>
    <name evidence="11" type="ORF">MOVS_04695</name>
    <name evidence="12" type="ORF">NCTC11227_00986</name>
</gene>
<feature type="domain" description="Methylguanine DNA methyltransferase ribonuclease-like" evidence="10">
    <location>
        <begin position="17"/>
        <end position="86"/>
    </location>
</feature>
<comment type="similarity">
    <text evidence="2">Belongs to the MGMT family.</text>
</comment>
<keyword evidence="13" id="KW-1185">Reference proteome</keyword>
<dbReference type="CDD" id="cd06445">
    <property type="entry name" value="ATase"/>
    <property type="match status" value="1"/>
</dbReference>
<comment type="catalytic activity">
    <reaction evidence="1">
        <text>a 4-O-methyl-thymidine in DNA + L-cysteinyl-[protein] = a thymidine in DNA + S-methyl-L-cysteinyl-[protein]</text>
        <dbReference type="Rhea" id="RHEA:53428"/>
        <dbReference type="Rhea" id="RHEA-COMP:10131"/>
        <dbReference type="Rhea" id="RHEA-COMP:10132"/>
        <dbReference type="Rhea" id="RHEA-COMP:13555"/>
        <dbReference type="Rhea" id="RHEA-COMP:13556"/>
        <dbReference type="ChEBI" id="CHEBI:29950"/>
        <dbReference type="ChEBI" id="CHEBI:82612"/>
        <dbReference type="ChEBI" id="CHEBI:137386"/>
        <dbReference type="ChEBI" id="CHEBI:137387"/>
        <dbReference type="EC" id="2.1.1.63"/>
    </reaction>
</comment>
<dbReference type="Gene3D" id="1.10.10.10">
    <property type="entry name" value="Winged helix-like DNA-binding domain superfamily/Winged helix DNA-binding domain"/>
    <property type="match status" value="1"/>
</dbReference>
<evidence type="ECO:0000256" key="6">
    <source>
        <dbReference type="ARBA" id="ARBA00022763"/>
    </source>
</evidence>
<keyword evidence="7" id="KW-0234">DNA repair</keyword>
<keyword evidence="6" id="KW-0227">DNA damage</keyword>
<dbReference type="SUPFAM" id="SSF46767">
    <property type="entry name" value="Methylated DNA-protein cysteine methyltransferase, C-terminal domain"/>
    <property type="match status" value="1"/>
</dbReference>
<evidence type="ECO:0000256" key="8">
    <source>
        <dbReference type="ARBA" id="ARBA00049348"/>
    </source>
</evidence>
<accession>A0A378PKP8</accession>
<dbReference type="AlphaFoldDB" id="A0A378PKP8"/>
<dbReference type="EMBL" id="UGPW01000001">
    <property type="protein sequence ID" value="STY86987.1"/>
    <property type="molecule type" value="Genomic_DNA"/>
</dbReference>
<keyword evidence="5 12" id="KW-0808">Transferase</keyword>
<dbReference type="NCBIfam" id="TIGR00589">
    <property type="entry name" value="ogt"/>
    <property type="match status" value="1"/>
</dbReference>
<evidence type="ECO:0000313" key="12">
    <source>
        <dbReference type="EMBL" id="STY86987.1"/>
    </source>
</evidence>
<dbReference type="FunFam" id="1.10.10.10:FF:000214">
    <property type="entry name" value="Methylated-DNA--protein-cysteine methyltransferase"/>
    <property type="match status" value="1"/>
</dbReference>
<proteinExistence type="inferred from homology"/>
<evidence type="ECO:0000256" key="1">
    <source>
        <dbReference type="ARBA" id="ARBA00001286"/>
    </source>
</evidence>
<evidence type="ECO:0000256" key="7">
    <source>
        <dbReference type="ARBA" id="ARBA00023204"/>
    </source>
</evidence>
<evidence type="ECO:0000313" key="11">
    <source>
        <dbReference type="EMBL" id="ANB91394.1"/>
    </source>
</evidence>
<evidence type="ECO:0000259" key="9">
    <source>
        <dbReference type="Pfam" id="PF01035"/>
    </source>
</evidence>
<dbReference type="InterPro" id="IPR036631">
    <property type="entry name" value="MGMT_N_sf"/>
</dbReference>
<dbReference type="InterPro" id="IPR014048">
    <property type="entry name" value="MethylDNA_cys_MeTrfase_DNA-bd"/>
</dbReference>